<proteinExistence type="predicted"/>
<comment type="caution">
    <text evidence="1">The sequence shown here is derived from an EMBL/GenBank/DDBJ whole genome shotgun (WGS) entry which is preliminary data.</text>
</comment>
<protein>
    <submittedName>
        <fullName evidence="1">Uncharacterized protein</fullName>
    </submittedName>
</protein>
<dbReference type="EMBL" id="JAGEPA010000001">
    <property type="protein sequence ID" value="MBO1427862.1"/>
    <property type="molecule type" value="Genomic_DNA"/>
</dbReference>
<keyword evidence="2" id="KW-1185">Reference proteome</keyword>
<dbReference type="Proteomes" id="UP000692816">
    <property type="component" value="Unassembled WGS sequence"/>
</dbReference>
<evidence type="ECO:0000313" key="1">
    <source>
        <dbReference type="EMBL" id="MBO1427862.1"/>
    </source>
</evidence>
<organism evidence="1 2">
    <name type="scientific">Bradyrhizobium quebecense</name>
    <dbReference type="NCBI Taxonomy" id="2748629"/>
    <lineage>
        <taxon>Bacteria</taxon>
        <taxon>Pseudomonadati</taxon>
        <taxon>Pseudomonadota</taxon>
        <taxon>Alphaproteobacteria</taxon>
        <taxon>Hyphomicrobiales</taxon>
        <taxon>Nitrobacteraceae</taxon>
        <taxon>Bradyrhizobium</taxon>
    </lineage>
</organism>
<evidence type="ECO:0000313" key="2">
    <source>
        <dbReference type="Proteomes" id="UP000692816"/>
    </source>
</evidence>
<sequence length="240" mass="26060">MTLPSTARATAAAVHQPKIGTVMSAALTPYRLAEQFSICTALDIERETKQLLTPANKALVRAAVASPPTTFDQATFNLWSAASDLIEKLPTTVQIEAATIEIATAISTAPTERQIQYLIGAMLDGLGIVASDANDGYIGALTYTLSELEPSADERQHATDVPCHIPVAALARTVKHLWQSYGETYGRPPPISQIRDHCATGRYKLIVMRDNIGRIAHQRRVLQYVVAVTERMPGPPGDDW</sequence>
<reference evidence="1" key="1">
    <citation type="journal article" date="2021" name="Int. J. Syst. Evol. Microbiol.">
        <title>Bradyrhizobium septentrionale sp. nov. (sv. septentrionale) and Bradyrhizobium quebecense sp. nov. (sv. septentrionale) associated with legumes native to Canada possess rearranged symbiosis genes and numerous insertion sequences.</title>
        <authorList>
            <person name="Bromfield E.S.P."/>
            <person name="Cloutier S."/>
        </authorList>
    </citation>
    <scope>NUCLEOTIDE SEQUENCE</scope>
    <source>
        <strain evidence="1">12S5</strain>
    </source>
</reference>
<accession>A0ABS3M8X0</accession>
<gene>
    <name evidence="1" type="ORF">J4P68_00230</name>
</gene>
<name>A0ABS3M8X0_9BRAD</name>
<dbReference type="RefSeq" id="WP_207829623.1">
    <property type="nucleotide sequence ID" value="NZ_CP088282.1"/>
</dbReference>